<dbReference type="EMBL" id="KC663689">
    <property type="protein sequence ID" value="AGO81743.1"/>
    <property type="molecule type" value="mRNA"/>
</dbReference>
<dbReference type="GO" id="GO:0005549">
    <property type="term" value="F:odorant binding"/>
    <property type="evidence" value="ECO:0007669"/>
    <property type="project" value="InterPro"/>
</dbReference>
<dbReference type="OrthoDB" id="7730192at2759"/>
<feature type="compositionally biased region" description="Basic residues" evidence="4">
    <location>
        <begin position="127"/>
        <end position="136"/>
    </location>
</feature>
<feature type="domain" description="OBP47-like" evidence="5">
    <location>
        <begin position="140"/>
        <end position="239"/>
    </location>
</feature>
<protein>
    <submittedName>
        <fullName evidence="6">Odorant-bindingn protein 10</fullName>
    </submittedName>
</protein>
<comment type="subcellular location">
    <subcellularLocation>
        <location evidence="1">Secreted</location>
    </subcellularLocation>
</comment>
<evidence type="ECO:0000256" key="1">
    <source>
        <dbReference type="ARBA" id="ARBA00004613"/>
    </source>
</evidence>
<dbReference type="InterPro" id="IPR052295">
    <property type="entry name" value="Odorant-binding_protein"/>
</dbReference>
<evidence type="ECO:0000256" key="4">
    <source>
        <dbReference type="SAM" id="MobiDB-lite"/>
    </source>
</evidence>
<evidence type="ECO:0000259" key="5">
    <source>
        <dbReference type="Pfam" id="PF22651"/>
    </source>
</evidence>
<dbReference type="AlphaFoldDB" id="A0A067XN00"/>
<evidence type="ECO:0000256" key="3">
    <source>
        <dbReference type="ARBA" id="ARBA00022525"/>
    </source>
</evidence>
<dbReference type="Pfam" id="PF22651">
    <property type="entry name" value="OBP47_like"/>
    <property type="match status" value="1"/>
</dbReference>
<accession>A0A067XN00</accession>
<comment type="similarity">
    <text evidence="2">Belongs to the PBP/GOBP family.</text>
</comment>
<sequence>MLSESMPVIARVERDASSTTPGFPFKTNQRVALKRAKRSTIFPIDGIVERVAIFPVHEKTKRVVRESSEEDDSCKKMKPEHGAKMCCELPSVFRGSPEIFKACREELGLPDHKSPPPAPSAEGNGKPPHHGGPPHHRGKGCIAECLFNKTGLLEGGKLNKEALQKSLDEHLKTDDAWKAVATSTLDKCYDDVQTKDFKPDNEKFTSGSSEFMRCFSRGLFMDCIPSKWTDSDECSKTKETLEKCPMMLPPG</sequence>
<keyword evidence="3" id="KW-0964">Secreted</keyword>
<reference evidence="6" key="1">
    <citation type="submission" date="2013-02" db="EMBL/GenBank/DDBJ databases">
        <authorList>
            <person name="Zhou S.S."/>
            <person name="Wang M.Q."/>
        </authorList>
    </citation>
    <scope>NUCLEOTIDE SEQUENCE</scope>
</reference>
<evidence type="ECO:0000313" key="6">
    <source>
        <dbReference type="EMBL" id="AGO81743.1"/>
    </source>
</evidence>
<name>A0A067XN00_NILLU</name>
<feature type="region of interest" description="Disordered" evidence="4">
    <location>
        <begin position="108"/>
        <end position="136"/>
    </location>
</feature>
<dbReference type="InterPro" id="IPR054577">
    <property type="entry name" value="OBP47-like_dom"/>
</dbReference>
<organism evidence="6">
    <name type="scientific">Nilaparvata lugens</name>
    <name type="common">Brown planthopper</name>
    <dbReference type="NCBI Taxonomy" id="108931"/>
    <lineage>
        <taxon>Eukaryota</taxon>
        <taxon>Metazoa</taxon>
        <taxon>Ecdysozoa</taxon>
        <taxon>Arthropoda</taxon>
        <taxon>Hexapoda</taxon>
        <taxon>Insecta</taxon>
        <taxon>Pterygota</taxon>
        <taxon>Neoptera</taxon>
        <taxon>Paraneoptera</taxon>
        <taxon>Hemiptera</taxon>
        <taxon>Auchenorrhyncha</taxon>
        <taxon>Fulgoroidea</taxon>
        <taxon>Delphacidae</taxon>
        <taxon>Delphacinae</taxon>
        <taxon>Nilaparvata</taxon>
    </lineage>
</organism>
<dbReference type="PANTHER" id="PTHR21066">
    <property type="entry name" value="ODORANT-BINDING PROTEIN 59A-RELATED"/>
    <property type="match status" value="1"/>
</dbReference>
<proteinExistence type="evidence at transcript level"/>
<dbReference type="InterPro" id="IPR036728">
    <property type="entry name" value="PBP_GOBP_sf"/>
</dbReference>
<dbReference type="PANTHER" id="PTHR21066:SF9">
    <property type="entry name" value="ODORANT-BINDING PROTEIN 59A"/>
    <property type="match status" value="1"/>
</dbReference>
<dbReference type="Gene3D" id="1.10.238.270">
    <property type="match status" value="1"/>
</dbReference>
<evidence type="ECO:0000256" key="2">
    <source>
        <dbReference type="ARBA" id="ARBA00008098"/>
    </source>
</evidence>
<dbReference type="SUPFAM" id="SSF47565">
    <property type="entry name" value="Insect pheromone/odorant-binding proteins"/>
    <property type="match status" value="1"/>
</dbReference>
<dbReference type="GO" id="GO:0005576">
    <property type="term" value="C:extracellular region"/>
    <property type="evidence" value="ECO:0007669"/>
    <property type="project" value="UniProtKB-SubCell"/>
</dbReference>